<dbReference type="InterPro" id="IPR006533">
    <property type="entry name" value="T6SS_Vgr_RhsGE"/>
</dbReference>
<proteinExistence type="predicted"/>
<keyword evidence="3" id="KW-1185">Reference proteome</keyword>
<evidence type="ECO:0000313" key="3">
    <source>
        <dbReference type="Proteomes" id="UP000199643"/>
    </source>
</evidence>
<dbReference type="Proteomes" id="UP000199643">
    <property type="component" value="Unassembled WGS sequence"/>
</dbReference>
<name>A0A1G7W091_9SPHI</name>
<evidence type="ECO:0000259" key="1">
    <source>
        <dbReference type="Pfam" id="PF04717"/>
    </source>
</evidence>
<dbReference type="RefSeq" id="WP_090500379.1">
    <property type="nucleotide sequence ID" value="NZ_FNCH01000009.1"/>
</dbReference>
<organism evidence="2 3">
    <name type="scientific">Pedobacter terrae</name>
    <dbReference type="NCBI Taxonomy" id="405671"/>
    <lineage>
        <taxon>Bacteria</taxon>
        <taxon>Pseudomonadati</taxon>
        <taxon>Bacteroidota</taxon>
        <taxon>Sphingobacteriia</taxon>
        <taxon>Sphingobacteriales</taxon>
        <taxon>Sphingobacteriaceae</taxon>
        <taxon>Pedobacter</taxon>
    </lineage>
</organism>
<dbReference type="InterPro" id="IPR037026">
    <property type="entry name" value="Vgr_OB-fold_dom_sf"/>
</dbReference>
<dbReference type="Gene3D" id="2.40.50.230">
    <property type="entry name" value="Gp5 N-terminal domain"/>
    <property type="match status" value="1"/>
</dbReference>
<reference evidence="3" key="1">
    <citation type="submission" date="2016-10" db="EMBL/GenBank/DDBJ databases">
        <authorList>
            <person name="Varghese N."/>
            <person name="Submissions S."/>
        </authorList>
    </citation>
    <scope>NUCLEOTIDE SEQUENCE [LARGE SCALE GENOMIC DNA]</scope>
    <source>
        <strain evidence="3">DSM 17933</strain>
    </source>
</reference>
<dbReference type="SUPFAM" id="SSF69279">
    <property type="entry name" value="Phage tail proteins"/>
    <property type="match status" value="1"/>
</dbReference>
<dbReference type="EMBL" id="FNCH01000009">
    <property type="protein sequence ID" value="SDG65089.1"/>
    <property type="molecule type" value="Genomic_DNA"/>
</dbReference>
<sequence length="599" mass="64275">MASSSNIPSGSLATYTVKVAGNTVPGEVNVLSVRVEKRINRVSTAIITILDGQANTGTFEASSSSVFVPGNIISIEAGYDSSNTVIFRGIITRQSILINDLVGSALEVECKDEAIKMTVGRKSLTFAQKKDSDVISSIISSYSALTPDVSGTTTVWPEQVQFYVSDWDFMLSLAEMNGLVVTTLNGTVAVKAPGANPNPVITIGYGSGLMEFRADMNAITQLARVKSSTWDYKQQQVASAEAPNNYAGPGNISSKTLAEVVGLPEYALQTTAPMETEELNSWAKAQMLKSEYAKIQGEAKFQGTNLVDPGKFMTLNGLGGRFNGDYLISGVIHDLSDGNWITEVSVGLSPQWFIEEPDVMAPVASGMLPGVRGIFNGTVKKMYDDPDSQYRILVDVPLFDQSGQGIWARLANFYSTDGAGAFFLPEVGDEVVLGFLNEDPRSPVILGSMYSSPKNKPYKGLNPNEKNSIKAIVSKSNINIEFDDENKVLTIATPDKNTMIFSDQDKKITIQDEHNNSIVMSANGITIKSATDINIQADQKVNIAGAQGVTVKAPTGDVTVSGLNIKQVADSQFSAEGSMTTEIKSGMEMSLKSAMIMIN</sequence>
<dbReference type="SUPFAM" id="SSF69255">
    <property type="entry name" value="gp5 N-terminal domain-like"/>
    <property type="match status" value="1"/>
</dbReference>
<feature type="domain" description="Gp5/Type VI secretion system Vgr protein OB-fold" evidence="1">
    <location>
        <begin position="376"/>
        <end position="450"/>
    </location>
</feature>
<dbReference type="AlphaFoldDB" id="A0A1G7W091"/>
<dbReference type="NCBIfam" id="TIGR01646">
    <property type="entry name" value="vgr_GE"/>
    <property type="match status" value="1"/>
</dbReference>
<dbReference type="STRING" id="405671.SAMN05421827_10929"/>
<dbReference type="Pfam" id="PF04717">
    <property type="entry name" value="Phage_base_V"/>
    <property type="match status" value="1"/>
</dbReference>
<dbReference type="InterPro" id="IPR006531">
    <property type="entry name" value="Gp5/Vgr_OB"/>
</dbReference>
<accession>A0A1G7W091</accession>
<dbReference type="OrthoDB" id="1907165at2"/>
<protein>
    <submittedName>
        <fullName evidence="2">Rhs element Vgr protein</fullName>
    </submittedName>
</protein>
<gene>
    <name evidence="2" type="ORF">SAMN05421827_10929</name>
</gene>
<evidence type="ECO:0000313" key="2">
    <source>
        <dbReference type="EMBL" id="SDG65089.1"/>
    </source>
</evidence>